<dbReference type="AlphaFoldDB" id="A0AAV1D231"/>
<dbReference type="Proteomes" id="UP001161247">
    <property type="component" value="Chromosome 4"/>
</dbReference>
<evidence type="ECO:0000313" key="1">
    <source>
        <dbReference type="EMBL" id="CAI9101626.1"/>
    </source>
</evidence>
<gene>
    <name evidence="1" type="ORF">OLC1_LOCUS11177</name>
</gene>
<dbReference type="EMBL" id="OX459121">
    <property type="protein sequence ID" value="CAI9101626.1"/>
    <property type="molecule type" value="Genomic_DNA"/>
</dbReference>
<proteinExistence type="predicted"/>
<protein>
    <submittedName>
        <fullName evidence="1">OLC1v1038994C1</fullName>
    </submittedName>
</protein>
<evidence type="ECO:0000313" key="2">
    <source>
        <dbReference type="Proteomes" id="UP001161247"/>
    </source>
</evidence>
<organism evidence="1 2">
    <name type="scientific">Oldenlandia corymbosa var. corymbosa</name>
    <dbReference type="NCBI Taxonomy" id="529605"/>
    <lineage>
        <taxon>Eukaryota</taxon>
        <taxon>Viridiplantae</taxon>
        <taxon>Streptophyta</taxon>
        <taxon>Embryophyta</taxon>
        <taxon>Tracheophyta</taxon>
        <taxon>Spermatophyta</taxon>
        <taxon>Magnoliopsida</taxon>
        <taxon>eudicotyledons</taxon>
        <taxon>Gunneridae</taxon>
        <taxon>Pentapetalae</taxon>
        <taxon>asterids</taxon>
        <taxon>lamiids</taxon>
        <taxon>Gentianales</taxon>
        <taxon>Rubiaceae</taxon>
        <taxon>Rubioideae</taxon>
        <taxon>Spermacoceae</taxon>
        <taxon>Hedyotis-Oldenlandia complex</taxon>
        <taxon>Oldenlandia</taxon>
    </lineage>
</organism>
<keyword evidence="2" id="KW-1185">Reference proteome</keyword>
<name>A0AAV1D231_OLDCO</name>
<sequence length="151" mass="16891">MADSNNALDQSFTPYIRWLRSRMLRDSLDAAFVQPLHQFNWSPLPSSQSSMPITNSCPPIDDRHHRHHRLQSLLPLINSDCQLVIAQIAAAADCFRQSWPHSSVSAVVLSADLLPSVRRHNCLLLSPFAVAADHHHRTFLPLAVIIGRSSS</sequence>
<reference evidence="1" key="1">
    <citation type="submission" date="2023-03" db="EMBL/GenBank/DDBJ databases">
        <authorList>
            <person name="Julca I."/>
        </authorList>
    </citation>
    <scope>NUCLEOTIDE SEQUENCE</scope>
</reference>
<accession>A0AAV1D231</accession>